<keyword evidence="2" id="KW-1185">Reference proteome</keyword>
<gene>
    <name evidence="1" type="ORF">DC20_09055</name>
</gene>
<proteinExistence type="predicted"/>
<dbReference type="OrthoDB" id="949109at2"/>
<dbReference type="RefSeq" id="WP_062543539.1">
    <property type="nucleotide sequence ID" value="NZ_CP012643.1"/>
</dbReference>
<dbReference type="Proteomes" id="UP000061382">
    <property type="component" value="Chromosome"/>
</dbReference>
<dbReference type="EMBL" id="CP012643">
    <property type="protein sequence ID" value="ALI99096.1"/>
    <property type="molecule type" value="Genomic_DNA"/>
</dbReference>
<name>A0A0N7HWF4_9BACT</name>
<protein>
    <recommendedName>
        <fullName evidence="3">Lipocalin-like domain-containing protein</fullName>
    </recommendedName>
</protein>
<reference evidence="1 2" key="1">
    <citation type="submission" date="2015-08" db="EMBL/GenBank/DDBJ databases">
        <title>Complete genome sequence of Rufibacter tibetensis strain 1351t, a radiation-resistant bacterium from tibet plateau.</title>
        <authorList>
            <person name="Dai J."/>
        </authorList>
    </citation>
    <scope>NUCLEOTIDE SEQUENCE [LARGE SCALE GENOMIC DNA]</scope>
    <source>
        <strain evidence="1 2">1351</strain>
    </source>
</reference>
<evidence type="ECO:0000313" key="2">
    <source>
        <dbReference type="Proteomes" id="UP000061382"/>
    </source>
</evidence>
<dbReference type="PROSITE" id="PS51257">
    <property type="entry name" value="PROKAR_LIPOPROTEIN"/>
    <property type="match status" value="1"/>
</dbReference>
<dbReference type="KEGG" id="rti:DC20_09055"/>
<dbReference type="AlphaFoldDB" id="A0A0N7HWF4"/>
<evidence type="ECO:0000313" key="1">
    <source>
        <dbReference type="EMBL" id="ALI99096.1"/>
    </source>
</evidence>
<evidence type="ECO:0008006" key="3">
    <source>
        <dbReference type="Google" id="ProtNLM"/>
    </source>
</evidence>
<accession>A0A0N7HWF4</accession>
<dbReference type="PATRIC" id="fig|512763.3.peg.1998"/>
<organism evidence="1 2">
    <name type="scientific">Rufibacter tibetensis</name>
    <dbReference type="NCBI Taxonomy" id="512763"/>
    <lineage>
        <taxon>Bacteria</taxon>
        <taxon>Pseudomonadati</taxon>
        <taxon>Bacteroidota</taxon>
        <taxon>Cytophagia</taxon>
        <taxon>Cytophagales</taxon>
        <taxon>Hymenobacteraceae</taxon>
        <taxon>Rufibacter</taxon>
    </lineage>
</organism>
<sequence length="156" mass="17490">MLKKSYLLTILAAFVLVFTSCDKDKDKDGEVTPRIDVSQLEKNEWKVTGHIVTATGQEDYDAIEEDYGGDIFASFDGEGEYYLTTESNGSSEFDGSYDVKDEKITWDFPLSIMGQLKGEEESTYTIDKLDKNTFKIVSTATINKVKVTETITFSAE</sequence>